<dbReference type="PROSITE" id="PS00028">
    <property type="entry name" value="ZINC_FINGER_C2H2_1"/>
    <property type="match status" value="1"/>
</dbReference>
<dbReference type="Pfam" id="PF13909">
    <property type="entry name" value="zf-H2C2_5"/>
    <property type="match status" value="1"/>
</dbReference>
<feature type="domain" description="C2H2-type" evidence="9">
    <location>
        <begin position="588"/>
        <end position="615"/>
    </location>
</feature>
<dbReference type="PROSITE" id="PS50157">
    <property type="entry name" value="ZINC_FINGER_C2H2_2"/>
    <property type="match status" value="5"/>
</dbReference>
<feature type="domain" description="C2H2-type" evidence="9">
    <location>
        <begin position="701"/>
        <end position="729"/>
    </location>
</feature>
<organism evidence="10 11">
    <name type="scientific">Mya arenaria</name>
    <name type="common">Soft-shell clam</name>
    <dbReference type="NCBI Taxonomy" id="6604"/>
    <lineage>
        <taxon>Eukaryota</taxon>
        <taxon>Metazoa</taxon>
        <taxon>Spiralia</taxon>
        <taxon>Lophotrochozoa</taxon>
        <taxon>Mollusca</taxon>
        <taxon>Bivalvia</taxon>
        <taxon>Autobranchia</taxon>
        <taxon>Heteroconchia</taxon>
        <taxon>Euheterodonta</taxon>
        <taxon>Imparidentia</taxon>
        <taxon>Neoheterodontei</taxon>
        <taxon>Myida</taxon>
        <taxon>Myoidea</taxon>
        <taxon>Myidae</taxon>
        <taxon>Mya</taxon>
    </lineage>
</organism>
<comment type="subcellular location">
    <subcellularLocation>
        <location evidence="1">Nucleus</location>
    </subcellularLocation>
</comment>
<dbReference type="Gene3D" id="1.10.150.50">
    <property type="entry name" value="Transcription Factor, Ets-1"/>
    <property type="match status" value="1"/>
</dbReference>
<keyword evidence="2" id="KW-0479">Metal-binding</keyword>
<dbReference type="SMART" id="SM00355">
    <property type="entry name" value="ZnF_C2H2"/>
    <property type="match status" value="7"/>
</dbReference>
<evidence type="ECO:0000313" key="10">
    <source>
        <dbReference type="EMBL" id="WAR08591.1"/>
    </source>
</evidence>
<feature type="compositionally biased region" description="Basic and acidic residues" evidence="8">
    <location>
        <begin position="89"/>
        <end position="100"/>
    </location>
</feature>
<feature type="compositionally biased region" description="Polar residues" evidence="8">
    <location>
        <begin position="122"/>
        <end position="148"/>
    </location>
</feature>
<evidence type="ECO:0000256" key="8">
    <source>
        <dbReference type="SAM" id="MobiDB-lite"/>
    </source>
</evidence>
<dbReference type="InterPro" id="IPR013761">
    <property type="entry name" value="SAM/pointed_sf"/>
</dbReference>
<feature type="domain" description="C2H2-type" evidence="9">
    <location>
        <begin position="796"/>
        <end position="824"/>
    </location>
</feature>
<accession>A0ABY7EN28</accession>
<evidence type="ECO:0000256" key="4">
    <source>
        <dbReference type="ARBA" id="ARBA00022771"/>
    </source>
</evidence>
<gene>
    <name evidence="10" type="ORF">MAR_018549</name>
</gene>
<reference evidence="10" key="1">
    <citation type="submission" date="2022-11" db="EMBL/GenBank/DDBJ databases">
        <title>Centuries of genome instability and evolution in soft-shell clam transmissible cancer (bioRxiv).</title>
        <authorList>
            <person name="Hart S.F.M."/>
            <person name="Yonemitsu M.A."/>
            <person name="Giersch R.M."/>
            <person name="Beal B.F."/>
            <person name="Arriagada G."/>
            <person name="Davis B.W."/>
            <person name="Ostrander E.A."/>
            <person name="Goff S.P."/>
            <person name="Metzger M.J."/>
        </authorList>
    </citation>
    <scope>NUCLEOTIDE SEQUENCE</scope>
    <source>
        <strain evidence="10">MELC-2E11</strain>
        <tissue evidence="10">Siphon/mantle</tissue>
    </source>
</reference>
<evidence type="ECO:0000256" key="3">
    <source>
        <dbReference type="ARBA" id="ARBA00022737"/>
    </source>
</evidence>
<keyword evidence="11" id="KW-1185">Reference proteome</keyword>
<dbReference type="PANTHER" id="PTHR24406">
    <property type="entry name" value="TRANSCRIPTIONAL REPRESSOR CTCFL-RELATED"/>
    <property type="match status" value="1"/>
</dbReference>
<evidence type="ECO:0000256" key="7">
    <source>
        <dbReference type="PROSITE-ProRule" id="PRU00042"/>
    </source>
</evidence>
<dbReference type="SUPFAM" id="SSF57667">
    <property type="entry name" value="beta-beta-alpha zinc fingers"/>
    <property type="match status" value="3"/>
</dbReference>
<evidence type="ECO:0000259" key="9">
    <source>
        <dbReference type="PROSITE" id="PS50157"/>
    </source>
</evidence>
<feature type="region of interest" description="Disordered" evidence="8">
    <location>
        <begin position="378"/>
        <end position="403"/>
    </location>
</feature>
<feature type="domain" description="C2H2-type" evidence="9">
    <location>
        <begin position="673"/>
        <end position="700"/>
    </location>
</feature>
<evidence type="ECO:0000256" key="2">
    <source>
        <dbReference type="ARBA" id="ARBA00022723"/>
    </source>
</evidence>
<proteinExistence type="predicted"/>
<protein>
    <submittedName>
        <fullName evidence="10">CTCF-like protein</fullName>
    </submittedName>
</protein>
<feature type="domain" description="C2H2-type" evidence="9">
    <location>
        <begin position="643"/>
        <end position="670"/>
    </location>
</feature>
<feature type="compositionally biased region" description="Low complexity" evidence="8">
    <location>
        <begin position="109"/>
        <end position="121"/>
    </location>
</feature>
<evidence type="ECO:0000256" key="5">
    <source>
        <dbReference type="ARBA" id="ARBA00022833"/>
    </source>
</evidence>
<evidence type="ECO:0000256" key="1">
    <source>
        <dbReference type="ARBA" id="ARBA00004123"/>
    </source>
</evidence>
<dbReference type="Pfam" id="PF00096">
    <property type="entry name" value="zf-C2H2"/>
    <property type="match status" value="1"/>
</dbReference>
<keyword evidence="6" id="KW-0539">Nucleus</keyword>
<keyword evidence="3" id="KW-0677">Repeat</keyword>
<dbReference type="InterPro" id="IPR013087">
    <property type="entry name" value="Znf_C2H2_type"/>
</dbReference>
<dbReference type="Gene3D" id="3.30.160.60">
    <property type="entry name" value="Classic Zinc Finger"/>
    <property type="match status" value="3"/>
</dbReference>
<dbReference type="InterPro" id="IPR050888">
    <property type="entry name" value="ZnF_C2H2-type_TF"/>
</dbReference>
<keyword evidence="5" id="KW-0862">Zinc</keyword>
<name>A0ABY7EN28_MYAAR</name>
<feature type="region of interest" description="Disordered" evidence="8">
    <location>
        <begin position="449"/>
        <end position="474"/>
    </location>
</feature>
<sequence length="1117" mass="124830">MADKLSHVSSFSVKEMCEWVDSISKDLTTIFKENDIDGQGLLAVVEDDTLFKELVPKLVLRAKLKQGLFSEKRVNIWLEHLNNVAANRERGQAKAAETRSLKKKELRTETTPGGAATSTATIHRSSARSPNHSQAQSAPDNSEMPSTRNLERKGNERIVSSAVTSKGKKTTIDQMAQMNFMAEALKAPPTVESISPPIVKSSHKVGLVQIVRPVEELDKLSTNNDAKLGQSNNSYLKGTNEDVKIEFFSDEKAEVNVVVSESHAKDFAASNEGIIEQYKPTEKIQEMTDENSLELTVDAFTNDAGTEDGSHDKNVAPIIVIPGKPVDYNESNSIAEVKLKSKTKISKMSGKKMVYQQVSKKGQTIITWPTQTVDGKKRIIISTPGENDDDEDDDVDDDDDNDDTRANVQALYVQNLQKPFTSTKCEKSLKEVVPTYTAEVYTTVSNINKSTGVEHGHQTEGIAENEEQDPHQSIEATGNEQSTIENPAISADQGSVVCIEGLDENNIPENTRITVESLATGEEAIIFHIDDLEETEKPEGTDLQEYVIVQLPEGSVVKEPQARSRIPPPIQQIQDPVTMDDDGLYTPHGCPKCSYKASTSSNLKRHMQIHDDVRNFACVLENPELKVHIRKTHMPMDGSMDAFTCDICGLMTISKRDLKQHLKFHKKGPELKLFCEYCSFVTDCTSRLKRHLLIHTKERPFQCGLCQYRATQKEHVLRHMRTQHNVEVETRQKLNLLDIRTITKEDNVIIPKDASATPVNSSKYRHWISDKSDAKSPDQSFGPFEHSDYSSQEKIFACNYCSMKFSRLINLYKHLYAQHETVMPSSTESGHQCVVCDFVTNSKKNLLVHMRKHNTQDHSPPTHVYSCVLCRYMNPRRRNLFQHMKKKHGIEIIMKEDGLNCFVNITLDSKMNIGEGFPISATESGVIALSEIVKTEPVTVSTDALQIMTDINSDKISFHNIISLEDIGTYANAHIESQGLISPSVSVMESDVKSHDAAEAIEGLQALAEQAGILETQNVDHDMTSEIITTEIMNEGEISIVAENDDDDSHSHVLQISHEEGENVTYQNIEELQREVIHGGEVTMEKNDEGLQLSVEQINELSSGDYVEINGEVYKHI</sequence>
<dbReference type="InterPro" id="IPR036236">
    <property type="entry name" value="Znf_C2H2_sf"/>
</dbReference>
<dbReference type="EMBL" id="CP111017">
    <property type="protein sequence ID" value="WAR08591.1"/>
    <property type="molecule type" value="Genomic_DNA"/>
</dbReference>
<dbReference type="Proteomes" id="UP001164746">
    <property type="component" value="Chromosome 6"/>
</dbReference>
<feature type="compositionally biased region" description="Acidic residues" evidence="8">
    <location>
        <begin position="386"/>
        <end position="402"/>
    </location>
</feature>
<evidence type="ECO:0000313" key="11">
    <source>
        <dbReference type="Proteomes" id="UP001164746"/>
    </source>
</evidence>
<feature type="region of interest" description="Disordered" evidence="8">
    <location>
        <begin position="89"/>
        <end position="170"/>
    </location>
</feature>
<keyword evidence="4 7" id="KW-0863">Zinc-finger</keyword>
<evidence type="ECO:0000256" key="6">
    <source>
        <dbReference type="ARBA" id="ARBA00023242"/>
    </source>
</evidence>